<evidence type="ECO:0000313" key="4">
    <source>
        <dbReference type="Proteomes" id="UP000070163"/>
    </source>
</evidence>
<dbReference type="Gene3D" id="3.90.1640.10">
    <property type="entry name" value="inorganic pyrophosphatase (n-terminal core)"/>
    <property type="match status" value="1"/>
</dbReference>
<protein>
    <recommendedName>
        <fullName evidence="5">DDH domain-containing protein</fullName>
    </recommendedName>
</protein>
<dbReference type="SUPFAM" id="SSF64182">
    <property type="entry name" value="DHH phosphoesterases"/>
    <property type="match status" value="1"/>
</dbReference>
<name>A0A133UB93_9EURY</name>
<gene>
    <name evidence="3" type="ORF">AKJ57_01125</name>
</gene>
<evidence type="ECO:0000259" key="2">
    <source>
        <dbReference type="Pfam" id="PF02272"/>
    </source>
</evidence>
<feature type="domain" description="DHHA1" evidence="2">
    <location>
        <begin position="246"/>
        <end position="325"/>
    </location>
</feature>
<accession>A0A133UB93</accession>
<comment type="caution">
    <text evidence="3">The sequence shown here is derived from an EMBL/GenBank/DDBJ whole genome shotgun (WGS) entry which is preliminary data.</text>
</comment>
<dbReference type="InterPro" id="IPR038763">
    <property type="entry name" value="DHH_sf"/>
</dbReference>
<organism evidence="3 4">
    <name type="scientific">candidate division MSBL1 archaeon SCGC-AAA259A05</name>
    <dbReference type="NCBI Taxonomy" id="1698259"/>
    <lineage>
        <taxon>Archaea</taxon>
        <taxon>Methanobacteriati</taxon>
        <taxon>Methanobacteriota</taxon>
        <taxon>candidate division MSBL1</taxon>
    </lineage>
</organism>
<evidence type="ECO:0000259" key="1">
    <source>
        <dbReference type="Pfam" id="PF01368"/>
    </source>
</evidence>
<dbReference type="PANTHER" id="PTHR47618">
    <property type="entry name" value="BIFUNCTIONAL OLIGORIBONUCLEASE AND PAP PHOSPHATASE NRNA"/>
    <property type="match status" value="1"/>
</dbReference>
<proteinExistence type="predicted"/>
<dbReference type="PANTHER" id="PTHR47618:SF1">
    <property type="entry name" value="BIFUNCTIONAL OLIGORIBONUCLEASE AND PAP PHOSPHATASE NRNA"/>
    <property type="match status" value="1"/>
</dbReference>
<dbReference type="AlphaFoldDB" id="A0A133UB93"/>
<evidence type="ECO:0000313" key="3">
    <source>
        <dbReference type="EMBL" id="KXA91459.1"/>
    </source>
</evidence>
<dbReference type="Proteomes" id="UP000070163">
    <property type="component" value="Unassembled WGS sequence"/>
</dbReference>
<dbReference type="GO" id="GO:0003676">
    <property type="term" value="F:nucleic acid binding"/>
    <property type="evidence" value="ECO:0007669"/>
    <property type="project" value="InterPro"/>
</dbReference>
<reference evidence="3 4" key="1">
    <citation type="journal article" date="2016" name="Sci. Rep.">
        <title>Metabolic traits of an uncultured archaeal lineage -MSBL1- from brine pools of the Red Sea.</title>
        <authorList>
            <person name="Mwirichia R."/>
            <person name="Alam I."/>
            <person name="Rashid M."/>
            <person name="Vinu M."/>
            <person name="Ba-Alawi W."/>
            <person name="Anthony Kamau A."/>
            <person name="Kamanda Ngugi D."/>
            <person name="Goker M."/>
            <person name="Klenk H.P."/>
            <person name="Bajic V."/>
            <person name="Stingl U."/>
        </authorList>
    </citation>
    <scope>NUCLEOTIDE SEQUENCE [LARGE SCALE GENOMIC DNA]</scope>
    <source>
        <strain evidence="3">SCGC-AAA259A05</strain>
    </source>
</reference>
<dbReference type="Gene3D" id="3.10.310.30">
    <property type="match status" value="1"/>
</dbReference>
<evidence type="ECO:0008006" key="5">
    <source>
        <dbReference type="Google" id="ProtNLM"/>
    </source>
</evidence>
<keyword evidence="4" id="KW-1185">Reference proteome</keyword>
<feature type="domain" description="DDH" evidence="1">
    <location>
        <begin position="19"/>
        <end position="164"/>
    </location>
</feature>
<dbReference type="EMBL" id="LHXJ01000008">
    <property type="protein sequence ID" value="KXA91459.1"/>
    <property type="molecule type" value="Genomic_DNA"/>
</dbReference>
<dbReference type="InterPro" id="IPR003156">
    <property type="entry name" value="DHHA1_dom"/>
</dbReference>
<dbReference type="Pfam" id="PF01368">
    <property type="entry name" value="DHH"/>
    <property type="match status" value="1"/>
</dbReference>
<dbReference type="Pfam" id="PF02272">
    <property type="entry name" value="DHHA1"/>
    <property type="match status" value="1"/>
</dbReference>
<sequence>MKMKELAVYLEKFGGGKGRVLVLSHPHADPDAVGSVLGLGEILESLGAKVTMGVPSNLSKLSESVLNSVNEKLAVDPHVEANLVIVLDTSSLGQLGDYRKKIEDSNSKIVFVDHHRPDEKTREKTDKYYVDEDSSSTVELILRIGQELDFHFTSKTATIMLTGIISDTGNFKFANENTFKAVTSLLEDGANYREAMEALKTPEDYSRKVAMLKAAQRLETYRSHGRWIAFSEIGAYESDAASMFVKIGADVALVASSNKDKIRISSRSRSGVSSDTHLHLGKLMSQLADHFGGTGGGHAGAAGMMVRAELETVKKEALKKVRDMLRRKEE</sequence>
<dbReference type="InterPro" id="IPR001667">
    <property type="entry name" value="DDH_dom"/>
</dbReference>
<dbReference type="InterPro" id="IPR051319">
    <property type="entry name" value="Oligoribo/pAp-PDE_c-di-AMP_PDE"/>
</dbReference>